<reference evidence="2" key="1">
    <citation type="journal article" date="2022" name="Front. Genet.">
        <title>Chromosome-Scale Assembly of the Dendrobium nobile Genome Provides Insights Into the Molecular Mechanism of the Biosynthesis of the Medicinal Active Ingredient of Dendrobium.</title>
        <authorList>
            <person name="Xu Q."/>
            <person name="Niu S.-C."/>
            <person name="Li K.-L."/>
            <person name="Zheng P.-J."/>
            <person name="Zhang X.-J."/>
            <person name="Jia Y."/>
            <person name="Liu Y."/>
            <person name="Niu Y.-X."/>
            <person name="Yu L.-H."/>
            <person name="Chen D.-F."/>
            <person name="Zhang G.-Q."/>
        </authorList>
    </citation>
    <scope>NUCLEOTIDE SEQUENCE</scope>
    <source>
        <tissue evidence="2">Leaf</tissue>
    </source>
</reference>
<evidence type="ECO:0000313" key="2">
    <source>
        <dbReference type="EMBL" id="KAI0497225.1"/>
    </source>
</evidence>
<gene>
    <name evidence="2" type="ORF">KFK09_020448</name>
</gene>
<feature type="compositionally biased region" description="Polar residues" evidence="1">
    <location>
        <begin position="37"/>
        <end position="60"/>
    </location>
</feature>
<dbReference type="Proteomes" id="UP000829196">
    <property type="component" value="Unassembled WGS sequence"/>
</dbReference>
<proteinExistence type="predicted"/>
<dbReference type="SMR" id="A0A8T3AT05"/>
<organism evidence="2 3">
    <name type="scientific">Dendrobium nobile</name>
    <name type="common">Orchid</name>
    <dbReference type="NCBI Taxonomy" id="94219"/>
    <lineage>
        <taxon>Eukaryota</taxon>
        <taxon>Viridiplantae</taxon>
        <taxon>Streptophyta</taxon>
        <taxon>Embryophyta</taxon>
        <taxon>Tracheophyta</taxon>
        <taxon>Spermatophyta</taxon>
        <taxon>Magnoliopsida</taxon>
        <taxon>Liliopsida</taxon>
        <taxon>Asparagales</taxon>
        <taxon>Orchidaceae</taxon>
        <taxon>Epidendroideae</taxon>
        <taxon>Malaxideae</taxon>
        <taxon>Dendrobiinae</taxon>
        <taxon>Dendrobium</taxon>
    </lineage>
</organism>
<protein>
    <submittedName>
        <fullName evidence="2">Uncharacterized protein</fullName>
    </submittedName>
</protein>
<dbReference type="EMBL" id="JAGYWB010000015">
    <property type="protein sequence ID" value="KAI0497225.1"/>
    <property type="molecule type" value="Genomic_DNA"/>
</dbReference>
<accession>A0A8T3AT05</accession>
<comment type="caution">
    <text evidence="2">The sequence shown here is derived from an EMBL/GenBank/DDBJ whole genome shotgun (WGS) entry which is preliminary data.</text>
</comment>
<name>A0A8T3AT05_DENNO</name>
<sequence length="66" mass="7658">MRTANCHDGDSTRRKAKKSYRDSLKTLPERRSKKSRIATNSLRRGKENPSNPTTQMSNSHEQLDKR</sequence>
<evidence type="ECO:0000256" key="1">
    <source>
        <dbReference type="SAM" id="MobiDB-lite"/>
    </source>
</evidence>
<feature type="region of interest" description="Disordered" evidence="1">
    <location>
        <begin position="1"/>
        <end position="66"/>
    </location>
</feature>
<evidence type="ECO:0000313" key="3">
    <source>
        <dbReference type="Proteomes" id="UP000829196"/>
    </source>
</evidence>
<feature type="compositionally biased region" description="Basic and acidic residues" evidence="1">
    <location>
        <begin position="1"/>
        <end position="30"/>
    </location>
</feature>
<keyword evidence="3" id="KW-1185">Reference proteome</keyword>
<dbReference type="AlphaFoldDB" id="A0A8T3AT05"/>